<protein>
    <submittedName>
        <fullName evidence="1">Uncharacterized protein</fullName>
    </submittedName>
</protein>
<accession>A0AAV4Q890</accession>
<reference evidence="1 2" key="1">
    <citation type="submission" date="2021-06" db="EMBL/GenBank/DDBJ databases">
        <title>Caerostris darwini draft genome.</title>
        <authorList>
            <person name="Kono N."/>
            <person name="Arakawa K."/>
        </authorList>
    </citation>
    <scope>NUCLEOTIDE SEQUENCE [LARGE SCALE GENOMIC DNA]</scope>
</reference>
<dbReference type="Proteomes" id="UP001054837">
    <property type="component" value="Unassembled WGS sequence"/>
</dbReference>
<sequence>MDSLWGIQRRLVISDMCMVKGRDMKGQNACLCTIRIPILISTHLSCVRILLQFSANKPRVTKDCAAPTTSPYKQQKLGEIKKENLRIPFIQSIFPTRSENGVTPASALGSAPAPKMNIHSRVHGESIPFSLS</sequence>
<gene>
    <name evidence="1" type="ORF">CDAR_586551</name>
</gene>
<dbReference type="AlphaFoldDB" id="A0AAV4Q890"/>
<evidence type="ECO:0000313" key="2">
    <source>
        <dbReference type="Proteomes" id="UP001054837"/>
    </source>
</evidence>
<evidence type="ECO:0000313" key="1">
    <source>
        <dbReference type="EMBL" id="GIY05236.1"/>
    </source>
</evidence>
<proteinExistence type="predicted"/>
<comment type="caution">
    <text evidence="1">The sequence shown here is derived from an EMBL/GenBank/DDBJ whole genome shotgun (WGS) entry which is preliminary data.</text>
</comment>
<name>A0AAV4Q890_9ARAC</name>
<dbReference type="EMBL" id="BPLQ01004066">
    <property type="protein sequence ID" value="GIY05236.1"/>
    <property type="molecule type" value="Genomic_DNA"/>
</dbReference>
<organism evidence="1 2">
    <name type="scientific">Caerostris darwini</name>
    <dbReference type="NCBI Taxonomy" id="1538125"/>
    <lineage>
        <taxon>Eukaryota</taxon>
        <taxon>Metazoa</taxon>
        <taxon>Ecdysozoa</taxon>
        <taxon>Arthropoda</taxon>
        <taxon>Chelicerata</taxon>
        <taxon>Arachnida</taxon>
        <taxon>Araneae</taxon>
        <taxon>Araneomorphae</taxon>
        <taxon>Entelegynae</taxon>
        <taxon>Araneoidea</taxon>
        <taxon>Araneidae</taxon>
        <taxon>Caerostris</taxon>
    </lineage>
</organism>
<keyword evidence="2" id="KW-1185">Reference proteome</keyword>